<evidence type="ECO:0000256" key="1">
    <source>
        <dbReference type="SAM" id="MobiDB-lite"/>
    </source>
</evidence>
<feature type="region of interest" description="Disordered" evidence="1">
    <location>
        <begin position="74"/>
        <end position="103"/>
    </location>
</feature>
<protein>
    <submittedName>
        <fullName evidence="4">Transmembrane protein</fullName>
    </submittedName>
</protein>
<name>A0A1I7ZNS5_9BILA</name>
<dbReference type="Proteomes" id="UP000095287">
    <property type="component" value="Unplaced"/>
</dbReference>
<evidence type="ECO:0000313" key="3">
    <source>
        <dbReference type="Proteomes" id="UP000095287"/>
    </source>
</evidence>
<keyword evidence="3" id="KW-1185">Reference proteome</keyword>
<keyword evidence="2" id="KW-0472">Membrane</keyword>
<accession>A0A1I7ZNS5</accession>
<keyword evidence="2" id="KW-1133">Transmembrane helix</keyword>
<feature type="compositionally biased region" description="Basic residues" evidence="1">
    <location>
        <begin position="80"/>
        <end position="103"/>
    </location>
</feature>
<proteinExistence type="predicted"/>
<dbReference type="AlphaFoldDB" id="A0A1I7ZNS5"/>
<evidence type="ECO:0000313" key="4">
    <source>
        <dbReference type="WBParaSite" id="L893_g28136.t1"/>
    </source>
</evidence>
<organism evidence="3 4">
    <name type="scientific">Steinernema glaseri</name>
    <dbReference type="NCBI Taxonomy" id="37863"/>
    <lineage>
        <taxon>Eukaryota</taxon>
        <taxon>Metazoa</taxon>
        <taxon>Ecdysozoa</taxon>
        <taxon>Nematoda</taxon>
        <taxon>Chromadorea</taxon>
        <taxon>Rhabditida</taxon>
        <taxon>Tylenchina</taxon>
        <taxon>Panagrolaimomorpha</taxon>
        <taxon>Strongyloidoidea</taxon>
        <taxon>Steinernematidae</taxon>
        <taxon>Steinernema</taxon>
    </lineage>
</organism>
<sequence>MMNNTTDGGYRKSDVRVLKLMDIPRTDPEDAVSIAVIAVSVIIVILCWLGLYFYCDGGCFRTMMRHRIMLGITQGQEASRRRRREANARKPKRPAPAKQWKKPISRAKKATAVRSRMESKKARTALTVSYILFGSTFIYETVWADSRQSQGGRTPSDSRLTASETVAAFSGLAHMYNLQFDTNDLRRV</sequence>
<reference evidence="4" key="1">
    <citation type="submission" date="2016-11" db="UniProtKB">
        <authorList>
            <consortium name="WormBaseParasite"/>
        </authorList>
    </citation>
    <scope>IDENTIFICATION</scope>
</reference>
<keyword evidence="2" id="KW-0812">Transmembrane</keyword>
<feature type="transmembrane region" description="Helical" evidence="2">
    <location>
        <begin position="31"/>
        <end position="55"/>
    </location>
</feature>
<dbReference type="WBParaSite" id="L893_g28136.t1">
    <property type="protein sequence ID" value="L893_g28136.t1"/>
    <property type="gene ID" value="L893_g28136"/>
</dbReference>
<feature type="transmembrane region" description="Helical" evidence="2">
    <location>
        <begin position="124"/>
        <end position="144"/>
    </location>
</feature>
<evidence type="ECO:0000256" key="2">
    <source>
        <dbReference type="SAM" id="Phobius"/>
    </source>
</evidence>